<dbReference type="SUPFAM" id="SSF144083">
    <property type="entry name" value="Magnesium transport protein CorA, transmembrane region"/>
    <property type="match status" value="1"/>
</dbReference>
<keyword evidence="3" id="KW-0812">Transmembrane</keyword>
<keyword evidence="5" id="KW-0472">Membrane</keyword>
<dbReference type="Gene3D" id="1.20.58.340">
    <property type="entry name" value="Magnesium transport protein CorA, transmembrane region"/>
    <property type="match status" value="2"/>
</dbReference>
<dbReference type="GO" id="GO:0010961">
    <property type="term" value="P:intracellular magnesium ion homeostasis"/>
    <property type="evidence" value="ECO:0007669"/>
    <property type="project" value="TreeGrafter"/>
</dbReference>
<protein>
    <submittedName>
        <fullName evidence="6">Uncharacterized protein</fullName>
    </submittedName>
</protein>
<gene>
    <name evidence="6" type="ORF">MUCCIDRAFT_106885</name>
</gene>
<dbReference type="InterPro" id="IPR045863">
    <property type="entry name" value="CorA_TM1_TM2"/>
</dbReference>
<evidence type="ECO:0000313" key="6">
    <source>
        <dbReference type="EMBL" id="OAD06314.1"/>
    </source>
</evidence>
<comment type="subcellular location">
    <subcellularLocation>
        <location evidence="1">Membrane</location>
        <topology evidence="1">Multi-pass membrane protein</topology>
    </subcellularLocation>
</comment>
<dbReference type="InterPro" id="IPR044089">
    <property type="entry name" value="Alr1-like"/>
</dbReference>
<keyword evidence="4" id="KW-1133">Transmembrane helix</keyword>
<dbReference type="VEuPathDB" id="FungiDB:MUCCIDRAFT_106885"/>
<dbReference type="GO" id="GO:0015095">
    <property type="term" value="F:magnesium ion transmembrane transporter activity"/>
    <property type="evidence" value="ECO:0007669"/>
    <property type="project" value="InterPro"/>
</dbReference>
<comment type="similarity">
    <text evidence="2">Belongs to the CorA metal ion transporter (MIT) (TC 1.A.35) family.</text>
</comment>
<keyword evidence="7" id="KW-1185">Reference proteome</keyword>
<sequence>MDYHPDTGSIRSRSFTNINLPPHMTLEMLLTKDNFWRDIKSPFNQEMKVISKMFHIHPLTAEDIMSHEIREKCDVFRHYMFVCYRTFLHDCEQLLKPPVTFYNIVAKKHVLTFHFGHVPHVNHVQQRVKQLQDYIEVQIESEVDAIDDLVLLCKSDQSDMILLDVVRGLMKRILAEVISASSSPQQDEMVDGRIYSDVGLYLDDVQDHILTMLQNLSHYETVLARSEPNYLARISIELTQTSNSTNHVIGRLTIFAAVLLPMNLITGLWGHECQSAWQGL</sequence>
<dbReference type="OrthoDB" id="29879at2759"/>
<comment type="caution">
    <text evidence="6">The sequence shown here is derived from an EMBL/GenBank/DDBJ whole genome shotgun (WGS) entry which is preliminary data.</text>
</comment>
<proteinExistence type="inferred from homology"/>
<dbReference type="Proteomes" id="UP000077051">
    <property type="component" value="Unassembled WGS sequence"/>
</dbReference>
<reference evidence="6 7" key="1">
    <citation type="submission" date="2015-06" db="EMBL/GenBank/DDBJ databases">
        <title>Expansion of signal transduction pathways in fungi by whole-genome duplication.</title>
        <authorList>
            <consortium name="DOE Joint Genome Institute"/>
            <person name="Corrochano L.M."/>
            <person name="Kuo A."/>
            <person name="Marcet-Houben M."/>
            <person name="Polaino S."/>
            <person name="Salamov A."/>
            <person name="Villalobos J.M."/>
            <person name="Alvarez M.I."/>
            <person name="Avalos J."/>
            <person name="Benito E.P."/>
            <person name="Benoit I."/>
            <person name="Burger G."/>
            <person name="Camino L.P."/>
            <person name="Canovas D."/>
            <person name="Cerda-Olmedo E."/>
            <person name="Cheng J.-F."/>
            <person name="Dominguez A."/>
            <person name="Elias M."/>
            <person name="Eslava A.P."/>
            <person name="Glaser F."/>
            <person name="Grimwood J."/>
            <person name="Gutierrez G."/>
            <person name="Heitman J."/>
            <person name="Henrissat B."/>
            <person name="Iturriaga E.A."/>
            <person name="Lang B.F."/>
            <person name="Lavin J.L."/>
            <person name="Lee S."/>
            <person name="Li W."/>
            <person name="Lindquist E."/>
            <person name="Lopez-Garcia S."/>
            <person name="Luque E.M."/>
            <person name="Marcos A.T."/>
            <person name="Martin J."/>
            <person name="Mccluskey K."/>
            <person name="Medina H.R."/>
            <person name="Miralles-Duran A."/>
            <person name="Miyazaki A."/>
            <person name="Munoz-Torres E."/>
            <person name="Oguiza J.A."/>
            <person name="Ohm R."/>
            <person name="Olmedo M."/>
            <person name="Orejas M."/>
            <person name="Ortiz-Castellanos L."/>
            <person name="Pisabarro A.G."/>
            <person name="Rodriguez-Romero J."/>
            <person name="Ruiz-Herrera J."/>
            <person name="Ruiz-Vazquez R."/>
            <person name="Sanz C."/>
            <person name="Schackwitz W."/>
            <person name="Schmutz J."/>
            <person name="Shahriari M."/>
            <person name="Shelest E."/>
            <person name="Silva-Franco F."/>
            <person name="Soanes D."/>
            <person name="Syed K."/>
            <person name="Tagua V.G."/>
            <person name="Talbot N.J."/>
            <person name="Thon M."/>
            <person name="De Vries R.P."/>
            <person name="Wiebenga A."/>
            <person name="Yadav J.S."/>
            <person name="Braun E.L."/>
            <person name="Baker S."/>
            <person name="Garre V."/>
            <person name="Horwitz B."/>
            <person name="Torres-Martinez S."/>
            <person name="Idnurm A."/>
            <person name="Herrera-Estrella A."/>
            <person name="Gabaldon T."/>
            <person name="Grigoriev I.V."/>
        </authorList>
    </citation>
    <scope>NUCLEOTIDE SEQUENCE [LARGE SCALE GENOMIC DNA]</scope>
    <source>
        <strain evidence="6 7">CBS 277.49</strain>
    </source>
</reference>
<dbReference type="AlphaFoldDB" id="A0A168NII6"/>
<organism evidence="6 7">
    <name type="scientific">Mucor lusitanicus CBS 277.49</name>
    <dbReference type="NCBI Taxonomy" id="747725"/>
    <lineage>
        <taxon>Eukaryota</taxon>
        <taxon>Fungi</taxon>
        <taxon>Fungi incertae sedis</taxon>
        <taxon>Mucoromycota</taxon>
        <taxon>Mucoromycotina</taxon>
        <taxon>Mucoromycetes</taxon>
        <taxon>Mucorales</taxon>
        <taxon>Mucorineae</taxon>
        <taxon>Mucoraceae</taxon>
        <taxon>Mucor</taxon>
    </lineage>
</organism>
<evidence type="ECO:0000256" key="4">
    <source>
        <dbReference type="ARBA" id="ARBA00022989"/>
    </source>
</evidence>
<dbReference type="GO" id="GO:0016020">
    <property type="term" value="C:membrane"/>
    <property type="evidence" value="ECO:0007669"/>
    <property type="project" value="UniProtKB-SubCell"/>
</dbReference>
<dbReference type="Pfam" id="PF01544">
    <property type="entry name" value="CorA"/>
    <property type="match status" value="2"/>
</dbReference>
<dbReference type="CDD" id="cd12829">
    <property type="entry name" value="Alr1p-like"/>
    <property type="match status" value="1"/>
</dbReference>
<dbReference type="STRING" id="747725.A0A168NII6"/>
<dbReference type="EMBL" id="AMYB01000002">
    <property type="protein sequence ID" value="OAD06314.1"/>
    <property type="molecule type" value="Genomic_DNA"/>
</dbReference>
<dbReference type="PANTHER" id="PTHR21535:SF51">
    <property type="entry name" value="MANGANESE RESISTANCE PROTEIN MNR2"/>
    <property type="match status" value="1"/>
</dbReference>
<name>A0A168NII6_MUCCL</name>
<dbReference type="PANTHER" id="PTHR21535">
    <property type="entry name" value="MAGNESIUM AND COBALT TRANSPORT PROTEIN/MITOCHONDRIAL IMPORT INNER MEMBRANE TRANSLOCASE SUBUNIT TIM8"/>
    <property type="match status" value="1"/>
</dbReference>
<evidence type="ECO:0000256" key="3">
    <source>
        <dbReference type="ARBA" id="ARBA00022692"/>
    </source>
</evidence>
<dbReference type="Gene3D" id="3.30.460.20">
    <property type="entry name" value="CorA soluble domain-like"/>
    <property type="match status" value="1"/>
</dbReference>
<evidence type="ECO:0000256" key="5">
    <source>
        <dbReference type="ARBA" id="ARBA00023136"/>
    </source>
</evidence>
<dbReference type="InterPro" id="IPR045861">
    <property type="entry name" value="CorA_cytoplasmic_dom"/>
</dbReference>
<evidence type="ECO:0000313" key="7">
    <source>
        <dbReference type="Proteomes" id="UP000077051"/>
    </source>
</evidence>
<dbReference type="SUPFAM" id="SSF143865">
    <property type="entry name" value="CorA soluble domain-like"/>
    <property type="match status" value="1"/>
</dbReference>
<evidence type="ECO:0000256" key="2">
    <source>
        <dbReference type="ARBA" id="ARBA00009765"/>
    </source>
</evidence>
<dbReference type="InterPro" id="IPR002523">
    <property type="entry name" value="MgTranspt_CorA/ZnTranspt_ZntB"/>
</dbReference>
<accession>A0A168NII6</accession>
<evidence type="ECO:0000256" key="1">
    <source>
        <dbReference type="ARBA" id="ARBA00004141"/>
    </source>
</evidence>